<evidence type="ECO:0000313" key="2">
    <source>
        <dbReference type="EMBL" id="KKN06765.1"/>
    </source>
</evidence>
<keyword evidence="1" id="KW-0812">Transmembrane</keyword>
<feature type="transmembrane region" description="Helical" evidence="1">
    <location>
        <begin position="15"/>
        <end position="38"/>
    </location>
</feature>
<keyword evidence="1" id="KW-1133">Transmembrane helix</keyword>
<protein>
    <recommendedName>
        <fullName evidence="3">EamA domain-containing protein</fullName>
    </recommendedName>
</protein>
<feature type="transmembrane region" description="Helical" evidence="1">
    <location>
        <begin position="73"/>
        <end position="91"/>
    </location>
</feature>
<gene>
    <name evidence="2" type="ORF">LCGC14_1073980</name>
</gene>
<sequence>MAYNPDSTILYKDRIVANILLILTTLLWGTSFIIAKNITQEVLLFLYLGIRYSIAIIGFIPYFILINKMNKKILLFGTSTGLMYYVAVLNLL</sequence>
<evidence type="ECO:0008006" key="3">
    <source>
        <dbReference type="Google" id="ProtNLM"/>
    </source>
</evidence>
<feature type="non-terminal residue" evidence="2">
    <location>
        <position position="92"/>
    </location>
</feature>
<comment type="caution">
    <text evidence="2">The sequence shown here is derived from an EMBL/GenBank/DDBJ whole genome shotgun (WGS) entry which is preliminary data.</text>
</comment>
<organism evidence="2">
    <name type="scientific">marine sediment metagenome</name>
    <dbReference type="NCBI Taxonomy" id="412755"/>
    <lineage>
        <taxon>unclassified sequences</taxon>
        <taxon>metagenomes</taxon>
        <taxon>ecological metagenomes</taxon>
    </lineage>
</organism>
<feature type="transmembrane region" description="Helical" evidence="1">
    <location>
        <begin position="44"/>
        <end position="66"/>
    </location>
</feature>
<proteinExistence type="predicted"/>
<name>A0A0F9MHC5_9ZZZZ</name>
<accession>A0A0F9MHC5</accession>
<dbReference type="AlphaFoldDB" id="A0A0F9MHC5"/>
<reference evidence="2" key="1">
    <citation type="journal article" date="2015" name="Nature">
        <title>Complex archaea that bridge the gap between prokaryotes and eukaryotes.</title>
        <authorList>
            <person name="Spang A."/>
            <person name="Saw J.H."/>
            <person name="Jorgensen S.L."/>
            <person name="Zaremba-Niedzwiedzka K."/>
            <person name="Martijn J."/>
            <person name="Lind A.E."/>
            <person name="van Eijk R."/>
            <person name="Schleper C."/>
            <person name="Guy L."/>
            <person name="Ettema T.J."/>
        </authorList>
    </citation>
    <scope>NUCLEOTIDE SEQUENCE</scope>
</reference>
<keyword evidence="1" id="KW-0472">Membrane</keyword>
<dbReference type="EMBL" id="LAZR01004648">
    <property type="protein sequence ID" value="KKN06765.1"/>
    <property type="molecule type" value="Genomic_DNA"/>
</dbReference>
<evidence type="ECO:0000256" key="1">
    <source>
        <dbReference type="SAM" id="Phobius"/>
    </source>
</evidence>